<dbReference type="EMBL" id="JBHUEL010000004">
    <property type="protein sequence ID" value="MFD1766375.1"/>
    <property type="molecule type" value="Genomic_DNA"/>
</dbReference>
<name>A0ABW4MDH2_9SPHN</name>
<keyword evidence="1" id="KW-0732">Signal</keyword>
<dbReference type="Proteomes" id="UP001597215">
    <property type="component" value="Unassembled WGS sequence"/>
</dbReference>
<evidence type="ECO:0000313" key="2">
    <source>
        <dbReference type="EMBL" id="MFD1766375.1"/>
    </source>
</evidence>
<comment type="caution">
    <text evidence="2">The sequence shown here is derived from an EMBL/GenBank/DDBJ whole genome shotgun (WGS) entry which is preliminary data.</text>
</comment>
<evidence type="ECO:0000256" key="1">
    <source>
        <dbReference type="SAM" id="SignalP"/>
    </source>
</evidence>
<feature type="signal peptide" evidence="1">
    <location>
        <begin position="1"/>
        <end position="22"/>
    </location>
</feature>
<proteinExistence type="predicted"/>
<protein>
    <submittedName>
        <fullName evidence="2">Uncharacterized protein</fullName>
    </submittedName>
</protein>
<sequence>MARAFHILAAIAALSISAPLSAQMPVATEKFALREGFAFSSDKPRILLFQPEIKVGEQTTAGIFQNNADWHAAASRELTAALVRAGNKRGFEMVLHEDKGPTGQILIEHRALFRLVVSMIIRHKLFGKDPLPSKATAFDWSLGNGLSALASQAQSDYGLFLLNQDSFESSGRRAAKLVASLMGNQDAAGTHFAYAALVDLRNGDIVWLGVDLRASGDVRTAEGASHRIGQLLNGLPSPASGEVGAQ</sequence>
<accession>A0ABW4MDH2</accession>
<feature type="chain" id="PRO_5047148096" evidence="1">
    <location>
        <begin position="23"/>
        <end position="246"/>
    </location>
</feature>
<organism evidence="2 3">
    <name type="scientific">Sphingorhabdus buctiana</name>
    <dbReference type="NCBI Taxonomy" id="1508805"/>
    <lineage>
        <taxon>Bacteria</taxon>
        <taxon>Pseudomonadati</taxon>
        <taxon>Pseudomonadota</taxon>
        <taxon>Alphaproteobacteria</taxon>
        <taxon>Sphingomonadales</taxon>
        <taxon>Sphingomonadaceae</taxon>
        <taxon>Sphingorhabdus</taxon>
    </lineage>
</organism>
<keyword evidence="3" id="KW-1185">Reference proteome</keyword>
<reference evidence="3" key="1">
    <citation type="journal article" date="2019" name="Int. J. Syst. Evol. Microbiol.">
        <title>The Global Catalogue of Microorganisms (GCM) 10K type strain sequencing project: providing services to taxonomists for standard genome sequencing and annotation.</title>
        <authorList>
            <consortium name="The Broad Institute Genomics Platform"/>
            <consortium name="The Broad Institute Genome Sequencing Center for Infectious Disease"/>
            <person name="Wu L."/>
            <person name="Ma J."/>
        </authorList>
    </citation>
    <scope>NUCLEOTIDE SEQUENCE [LARGE SCALE GENOMIC DNA]</scope>
    <source>
        <strain evidence="3">CGMCC 1.12449</strain>
    </source>
</reference>
<gene>
    <name evidence="2" type="ORF">ACFSAG_05920</name>
</gene>
<evidence type="ECO:0000313" key="3">
    <source>
        <dbReference type="Proteomes" id="UP001597215"/>
    </source>
</evidence>